<keyword evidence="1" id="KW-0472">Membrane</keyword>
<keyword evidence="1" id="KW-1133">Transmembrane helix</keyword>
<feature type="transmembrane region" description="Helical" evidence="1">
    <location>
        <begin position="180"/>
        <end position="205"/>
    </location>
</feature>
<feature type="transmembrane region" description="Helical" evidence="1">
    <location>
        <begin position="132"/>
        <end position="160"/>
    </location>
</feature>
<keyword evidence="1" id="KW-0812">Transmembrane</keyword>
<evidence type="ECO:0000313" key="2">
    <source>
        <dbReference type="EMBL" id="CAL8107582.1"/>
    </source>
</evidence>
<sequence>MGKAVSQGLFRILSCLSIVFGVGILAVSGTLLNQALRYQEIFGYAGYGVNGFGLGGGPFYGNGGGFGGGGFGGGLPGFGYGSVATEAYNIYYTSYRIVAVAAVGIVIGLVQILMSIMLCFTGERSVKGITATYICVSFVVLLALVAIFSLAIYYQAIYTLYHYHTEQLPDGYNYHFNPEGQAFCAVTGIDVCFLLASMIGAVILAKKFDSYDGHETWTVHRASPSAVSHGSERGYIKAGSRL</sequence>
<keyword evidence="3" id="KW-1185">Reference proteome</keyword>
<proteinExistence type="predicted"/>
<feature type="transmembrane region" description="Helical" evidence="1">
    <location>
        <begin position="97"/>
        <end position="120"/>
    </location>
</feature>
<gene>
    <name evidence="2" type="ORF">ODALV1_LOCUS12717</name>
</gene>
<reference evidence="2 3" key="1">
    <citation type="submission" date="2024-08" db="EMBL/GenBank/DDBJ databases">
        <authorList>
            <person name="Cucini C."/>
            <person name="Frati F."/>
        </authorList>
    </citation>
    <scope>NUCLEOTIDE SEQUENCE [LARGE SCALE GENOMIC DNA]</scope>
</reference>
<dbReference type="EMBL" id="CAXLJM020000038">
    <property type="protein sequence ID" value="CAL8107582.1"/>
    <property type="molecule type" value="Genomic_DNA"/>
</dbReference>
<protein>
    <recommendedName>
        <fullName evidence="4">MARVEL domain-containing protein</fullName>
    </recommendedName>
</protein>
<evidence type="ECO:0008006" key="4">
    <source>
        <dbReference type="Google" id="ProtNLM"/>
    </source>
</evidence>
<accession>A0ABP1QQW6</accession>
<comment type="caution">
    <text evidence="2">The sequence shown here is derived from an EMBL/GenBank/DDBJ whole genome shotgun (WGS) entry which is preliminary data.</text>
</comment>
<evidence type="ECO:0000313" key="3">
    <source>
        <dbReference type="Proteomes" id="UP001642540"/>
    </source>
</evidence>
<feature type="transmembrane region" description="Helical" evidence="1">
    <location>
        <begin position="12"/>
        <end position="32"/>
    </location>
</feature>
<organism evidence="2 3">
    <name type="scientific">Orchesella dallaii</name>
    <dbReference type="NCBI Taxonomy" id="48710"/>
    <lineage>
        <taxon>Eukaryota</taxon>
        <taxon>Metazoa</taxon>
        <taxon>Ecdysozoa</taxon>
        <taxon>Arthropoda</taxon>
        <taxon>Hexapoda</taxon>
        <taxon>Collembola</taxon>
        <taxon>Entomobryomorpha</taxon>
        <taxon>Entomobryoidea</taxon>
        <taxon>Orchesellidae</taxon>
        <taxon>Orchesellinae</taxon>
        <taxon>Orchesella</taxon>
    </lineage>
</organism>
<name>A0ABP1QQW6_9HEXA</name>
<dbReference type="Proteomes" id="UP001642540">
    <property type="component" value="Unassembled WGS sequence"/>
</dbReference>
<evidence type="ECO:0000256" key="1">
    <source>
        <dbReference type="SAM" id="Phobius"/>
    </source>
</evidence>